<keyword evidence="6" id="KW-1185">Reference proteome</keyword>
<dbReference type="Pfam" id="PF07690">
    <property type="entry name" value="MFS_1"/>
    <property type="match status" value="1"/>
</dbReference>
<keyword evidence="3" id="KW-0472">Membrane</keyword>
<evidence type="ECO:0000256" key="3">
    <source>
        <dbReference type="SAM" id="Phobius"/>
    </source>
</evidence>
<keyword evidence="3" id="KW-0812">Transmembrane</keyword>
<dbReference type="PROSITE" id="PS50850">
    <property type="entry name" value="MFS"/>
    <property type="match status" value="1"/>
</dbReference>
<feature type="domain" description="Major facilitator superfamily (MFS) profile" evidence="4">
    <location>
        <begin position="31"/>
        <end position="426"/>
    </location>
</feature>
<feature type="transmembrane region" description="Helical" evidence="3">
    <location>
        <begin position="374"/>
        <end position="394"/>
    </location>
</feature>
<name>A0ABR1JTV0_9AGAR</name>
<dbReference type="InterPro" id="IPR011701">
    <property type="entry name" value="MFS"/>
</dbReference>
<evidence type="ECO:0000256" key="2">
    <source>
        <dbReference type="ARBA" id="ARBA00006727"/>
    </source>
</evidence>
<feature type="transmembrane region" description="Helical" evidence="3">
    <location>
        <begin position="168"/>
        <end position="189"/>
    </location>
</feature>
<sequence length="441" mass="47641">MSQEKNESTSGHITECGKINENENENEDLPIIPDGGLSAWLTVLGSFLVQVCGFGYTTSFGVFQDFYTRHYITNASSSAISWIGSTNTFLVISGGLIAGRLFDRGYFYWLLYGGSILISFSLFMLSLAKPDHFYQIFLSQGLGHGIGAGMIYVPSVAVLTQYFHRRRALAMTIVASGSSLGAIIHPIMLNNLLNSSLGFGNAIRASAGLVSGLLLISCLLMRTRLPPPIKATDLRKALRKFSHDAAYIFAVTGMTIFTVGYYLPLFYVQLDSATRGLNATFSFYTLVILNAASFCGRILPGFFVRQLGVGNMIAAATGGCAVMVFGMIGIETLPEFVVFDLLYGFFAGTYISLNGPLMAILADDISELGARMGVAYAFTALGGLIGGPISGALLTDKFLWWRAAVVSGIVATIGSSFFALMLITLRRRKMHSAQIETSQKI</sequence>
<feature type="transmembrane region" description="Helical" evidence="3">
    <location>
        <begin position="311"/>
        <end position="330"/>
    </location>
</feature>
<evidence type="ECO:0000256" key="1">
    <source>
        <dbReference type="ARBA" id="ARBA00004141"/>
    </source>
</evidence>
<dbReference type="PANTHER" id="PTHR11360">
    <property type="entry name" value="MONOCARBOXYLATE TRANSPORTER"/>
    <property type="match status" value="1"/>
</dbReference>
<keyword evidence="3" id="KW-1133">Transmembrane helix</keyword>
<feature type="transmembrane region" description="Helical" evidence="3">
    <location>
        <begin position="133"/>
        <end position="156"/>
    </location>
</feature>
<feature type="transmembrane region" description="Helical" evidence="3">
    <location>
        <begin position="245"/>
        <end position="263"/>
    </location>
</feature>
<organism evidence="5 6">
    <name type="scientific">Marasmiellus scandens</name>
    <dbReference type="NCBI Taxonomy" id="2682957"/>
    <lineage>
        <taxon>Eukaryota</taxon>
        <taxon>Fungi</taxon>
        <taxon>Dikarya</taxon>
        <taxon>Basidiomycota</taxon>
        <taxon>Agaricomycotina</taxon>
        <taxon>Agaricomycetes</taxon>
        <taxon>Agaricomycetidae</taxon>
        <taxon>Agaricales</taxon>
        <taxon>Marasmiineae</taxon>
        <taxon>Omphalotaceae</taxon>
        <taxon>Marasmiellus</taxon>
    </lineage>
</organism>
<dbReference type="EMBL" id="JBANRG010000005">
    <property type="protein sequence ID" value="KAK7466083.1"/>
    <property type="molecule type" value="Genomic_DNA"/>
</dbReference>
<dbReference type="PANTHER" id="PTHR11360:SF234">
    <property type="entry name" value="MFS-TYPE TRANSPORTER DBAD-RELATED"/>
    <property type="match status" value="1"/>
</dbReference>
<feature type="transmembrane region" description="Helical" evidence="3">
    <location>
        <begin position="283"/>
        <end position="304"/>
    </location>
</feature>
<comment type="subcellular location">
    <subcellularLocation>
        <location evidence="1">Membrane</location>
        <topology evidence="1">Multi-pass membrane protein</topology>
    </subcellularLocation>
</comment>
<evidence type="ECO:0000313" key="5">
    <source>
        <dbReference type="EMBL" id="KAK7466083.1"/>
    </source>
</evidence>
<accession>A0ABR1JTV0</accession>
<feature type="transmembrane region" description="Helical" evidence="3">
    <location>
        <begin position="39"/>
        <end position="59"/>
    </location>
</feature>
<evidence type="ECO:0000313" key="6">
    <source>
        <dbReference type="Proteomes" id="UP001498398"/>
    </source>
</evidence>
<dbReference type="Gene3D" id="1.20.1250.20">
    <property type="entry name" value="MFS general substrate transporter like domains"/>
    <property type="match status" value="2"/>
</dbReference>
<protein>
    <recommendedName>
        <fullName evidence="4">Major facilitator superfamily (MFS) profile domain-containing protein</fullName>
    </recommendedName>
</protein>
<dbReference type="InterPro" id="IPR036259">
    <property type="entry name" value="MFS_trans_sf"/>
</dbReference>
<feature type="transmembrane region" description="Helical" evidence="3">
    <location>
        <begin position="342"/>
        <end position="362"/>
    </location>
</feature>
<reference evidence="5 6" key="1">
    <citation type="submission" date="2024-01" db="EMBL/GenBank/DDBJ databases">
        <title>A draft genome for the cacao thread blight pathogen Marasmiellus scandens.</title>
        <authorList>
            <person name="Baruah I.K."/>
            <person name="Leung J."/>
            <person name="Bukari Y."/>
            <person name="Amoako-Attah I."/>
            <person name="Meinhardt L.W."/>
            <person name="Bailey B.A."/>
            <person name="Cohen S.P."/>
        </authorList>
    </citation>
    <scope>NUCLEOTIDE SEQUENCE [LARGE SCALE GENOMIC DNA]</scope>
    <source>
        <strain evidence="5 6">GH-19</strain>
    </source>
</reference>
<comment type="similarity">
    <text evidence="2">Belongs to the major facilitator superfamily. Monocarboxylate porter (TC 2.A.1.13) family.</text>
</comment>
<feature type="transmembrane region" description="Helical" evidence="3">
    <location>
        <begin position="106"/>
        <end position="127"/>
    </location>
</feature>
<gene>
    <name evidence="5" type="ORF">VKT23_004808</name>
</gene>
<evidence type="ECO:0000259" key="4">
    <source>
        <dbReference type="PROSITE" id="PS50850"/>
    </source>
</evidence>
<feature type="transmembrane region" description="Helical" evidence="3">
    <location>
        <begin position="79"/>
        <end position="99"/>
    </location>
</feature>
<dbReference type="InterPro" id="IPR050327">
    <property type="entry name" value="Proton-linked_MCT"/>
</dbReference>
<comment type="caution">
    <text evidence="5">The sequence shown here is derived from an EMBL/GenBank/DDBJ whole genome shotgun (WGS) entry which is preliminary data.</text>
</comment>
<dbReference type="Proteomes" id="UP001498398">
    <property type="component" value="Unassembled WGS sequence"/>
</dbReference>
<dbReference type="InterPro" id="IPR020846">
    <property type="entry name" value="MFS_dom"/>
</dbReference>
<feature type="transmembrane region" description="Helical" evidence="3">
    <location>
        <begin position="201"/>
        <end position="221"/>
    </location>
</feature>
<dbReference type="SUPFAM" id="SSF103473">
    <property type="entry name" value="MFS general substrate transporter"/>
    <property type="match status" value="1"/>
</dbReference>
<feature type="transmembrane region" description="Helical" evidence="3">
    <location>
        <begin position="400"/>
        <end position="425"/>
    </location>
</feature>
<proteinExistence type="inferred from homology"/>